<dbReference type="PANTHER" id="PTHR14146:SF0">
    <property type="entry name" value="EXOCYST COMPLEX COMPONENT 4"/>
    <property type="match status" value="1"/>
</dbReference>
<gene>
    <name evidence="7" type="ORF">HYH02_014272</name>
</gene>
<dbReference type="GO" id="GO:0090522">
    <property type="term" value="P:vesicle tethering involved in exocytosis"/>
    <property type="evidence" value="ECO:0007669"/>
    <property type="project" value="UniProtKB-UniRule"/>
</dbReference>
<keyword evidence="5" id="KW-0472">Membrane</keyword>
<feature type="compositionally biased region" description="Gly residues" evidence="4">
    <location>
        <begin position="616"/>
        <end position="631"/>
    </location>
</feature>
<feature type="region of interest" description="Disordered" evidence="4">
    <location>
        <begin position="611"/>
        <end position="631"/>
    </location>
</feature>
<comment type="function">
    <text evidence="3">Component of the exocyst complex involved in the docking of exocytic vesicles with fusion sites on the plasma membrane.</text>
</comment>
<evidence type="ECO:0000313" key="7">
    <source>
        <dbReference type="EMBL" id="KAG2428861.1"/>
    </source>
</evidence>
<feature type="compositionally biased region" description="Polar residues" evidence="4">
    <location>
        <begin position="295"/>
        <end position="306"/>
    </location>
</feature>
<feature type="compositionally biased region" description="Low complexity" evidence="4">
    <location>
        <begin position="339"/>
        <end position="350"/>
    </location>
</feature>
<sequence length="3356" mass="352291">MAENRLQPPPDSVVDWEAVDEEIKAVPSEYREPRFYPLKHVVEVFSSADPQGLTQELRDTSERLGAQLDAVVEGYHTGFARSIQNYSQILALFAESKEQVESMKHALADAAKQLGAHSRFMSSQWRKTVSLESSLRLLADIRTVVEVPGRVDAALAEKDWPRAVSCLLEGATLMAHVELRRVGALRKLRSDLVTLAGWIQDQMVDELTQRIYSGARASTSAPSGGEAGGAGAGGGGAGAGGGKSADLAAKLGALESARTRRAGGLLLLPQGKEAAAQPTWRRKGQEPAYKLVTDTLRSSRTASTELRSALSLGSAGALPPGPGPGPGPGGGAGLGGSGSATAPGSRSAAGPGKGGPGAGAGAGAGAAGAGAGGGGGGGGGDIAVDIEGAMRHVTTRELVACLAQVDGVGDAKSFVARQARLEMRKLIRRSIEAFLSQAASGLEARGLGLIAGELLVPAGGGGGGGGGAGGAAGGGGGSSLGASSASVSPVVRVLAQRLVTHVAGACLQALGRMQHVLAELAAAPATTQSSALDVLGSLRTAAAAGAAGPPAGDGSPLSRRAGRSPGGGGLTARERAAYLRDEYGRMWDALQEELQQLLGELLQAGAAAHRRPGGAVTRGGPGGVGAGAGGGGGGGGGRLVGGVRSLLSDLNPVHFLEQLSALAERTADFAENALGGNLSMPPAPNKPSPSKGNSGRGQGAAAGGPGPHAQQQQQQQHAAALAQRPQQQQQQQRRRNLNSKLTFGFDIMVPGLAGGDTTQVWGGLVLRGADGDGSGYGPLVSRALGERPGSVYLLAQVYLPAVRLVGRAEELLRLPPDLAAVGEGGKGGGGGGGAGTGGGVVVGSWLTHWLEEVALEQLLPQVWVELRGRCTAALEDAEAFRPQVGFSAAAAASLAERSAAADAAEAAASNLPSGPASSSPAAAAAAAASAASSPPPMAPRAVVPLARFLEVVLRELVGGAAALPPFTGAFLAMAERILDRMLGAFAHMVRLVSADCPSVRLVSRSDVCMAMAAETDALLLREPVAFAPQPYALPGSGPGPGVGGGVSATELVAFVVSLRTQERPMLVPASLRPLSAASGSGAGGHRGPVPGFGADGDAAEAELQYLAMRERPQPAERLLLGQGAPDRAIQLAALSESLDYVVEAVVRLSAAADGGGGGGGAQPGAGTGAGHQAAAGSRGLGKQRTRGRNQQQQEAAGGGGGGSVPDLLLPVVQSYKALSGHCSRLLRLEALMLVGAHLAPVAAASHLLEEEEGLELPASLGSLTRACLRASEELAPFLQPAKRAYVFGPLAATTARGMMWLLPAIHDINSLGVERMIRALTIMQPPLTSLIAIAPGSAAAAATAAAGGAGKGGTSGASSALAAAEAAAAAASAVTAWPPVSGQGPSAGVLAALLLHPEARAGERARLWDRARGYYELLLEALPKVVRAAGERPGRFAYAEWMALLQARVPGRTVTDVGLGALQRCLDRAYGLTPGARVAEVMGAVVGAVQAPAERLGDALLGGLAAGKDSVLEALVAGRDGLVAGVRVPAQTLQRVFRKIGAGAAAAARAGRGKPRPQAGEGHGAGEGQAVEPGQVQHTGSFLVVAGIGAYVRLTAKYGNHSFAINTPSGLQVEDSGAFEIMAPVYDVDIRDTQTRTLRVGLVGGLCRYALGKPRLQFTAYQCQDQSSQRPLYRRVDLDPTQPYTELVLPALAWEVQYVELNDEIPGLNTQAVFQYLLITNQISQFANLTADPDTGGQPPELTWEFMAPNDIEVDVCRNYKINAIQAVYSAFQPPDSALVGKDVVLLRRAARYKMRMRLFGQYGRLRCDNVSSSIFIQDSIGGEVRGNQCSVKNRGCNRQVSYQTRTNTSEYIYDLVPLAINFGALTAYSTPLSIVADSEGWPSRSFLLYSIVEGTEDRLGTGYIEVPIPVPLLILRDPPGDRSYATLESSISTAVKLSMVNNDRQTCGGMHEKEIFSKALPWLVDIIENPLSIFTQIKDMAVDGYNTVKNLFSSDGIKSALSSVGKGVSDIPFSQLKGGGKYASTVIGAALSGKANVRDPDPAGLSEGRGGALSWRAVKPVEELVKQVFSQAGAAADASTLFVAVAEMLEVDPDHTEEFLARLVKRFDDNGDQMAADPNLPDINLQSLAVAFNKDPYAMQPGNKFYQTDDKPDFELHPTGFSSLHPQCEKKVMALGYDIDVVSCAGLGAAVCTPMLKDRGSSGVITDKAWYNEEDEENFYKLTITREEGFSTPKQSTPELVGGDADMILAPTFAIMFTLQDRLQFDTKTCTPTATMGIPGWNLREDMHGTAWHSVWHIKNVVIPELQKRQSGELAKPVASQNPTVVNNLKEGINGWLNILKVYNDLTTVAQQREEELPSYQLEQQDVNGLTQGTIEGVWHTTLDDHPDRHMEAFEGRTIDWERLEKSPVWKQGYFEGAEKLQSLMLRTQQYMDASATKGNLALRPRQKAAVGGIVAGKQLDQLNRVYGTKFNTFSFSGGGGSYDYSLTAASTLSTKIGFSISFKNMFGFHGGGGGGTGFWVDETEENMYGFELEFNSQLLQDTERERTVTVHFEDKDVGDSFLVKIRPDTAFGTPMFELLAGRSKCPYEPGTLQREMARVSVLGGQNVQQNIKQGDSVVYELLLENRSGTDENVAMVLGPDLATNNANMQLQLLGAPWIEPVPAWPLTQPIIYNATDSLVMKNLTLILYNPNYAIQKWNTHPRLTVNTTIIQIEYVNTVNSGGLWTPVRYANGSAVNFAKIEDPSYGFAKYDWPAWQFLTTEGEYLLRFVVYCDILVGGGQDSRYEGTPISMLVDRTTPWPVYNSLTPYDMTYLPGDEIYVDFSEPLDCRQPFAFWWLGNQTDTATGLTVRAFSYQTNDFIAHCSGRRISFSWNPFNRPTPLTNGQNVSLQLGGVRDLAGNVQPRTVNITFVTGTLAPNAPIRLNFAMGPLPTTVRRLLFANDPGAAGSSLPHQLPHRLALRDYTEESFAAELTARLAARRHLLAELNAVLAECLGPWPLGPEAPGVVASGVVQDEDVSTMLVELQAFGIVEREEEDRVGTGESAGLGGPRKDAVWVAERLAAAAADNTSCLATRLKQAYAPLRGVFAHRTPEQQLLAGWSSEEVAVARRRVATEARAKGLPAAWFGAVRSLQAEAQAAAQALAEVAERALKSMRGEEEHVGTATEAISAAVVSAVTSTGDVEQEPYDEDEQHMVAAGGAAVTAAVTSDPSAAAPAPALASGSTQQEQQPQTAVSRRSMVTQQQRASADDDGAGSLWARITGVTGGRGVLLGLLLAGNLVALAAVAGIWRARRHQWGAALQHRRHRNAVGGYWGDGGCGGREQRRMHAAAVAAMADGMASPQMTASSDCMVERNA</sequence>
<feature type="compositionally biased region" description="Low complexity" evidence="4">
    <location>
        <begin position="308"/>
        <end position="318"/>
    </location>
</feature>
<keyword evidence="2 3" id="KW-0268">Exocytosis</keyword>
<dbReference type="GO" id="GO:0006904">
    <property type="term" value="P:vesicle docking involved in exocytosis"/>
    <property type="evidence" value="ECO:0007669"/>
    <property type="project" value="InterPro"/>
</dbReference>
<evidence type="ECO:0000259" key="6">
    <source>
        <dbReference type="Pfam" id="PF04048"/>
    </source>
</evidence>
<feature type="compositionally biased region" description="Polar residues" evidence="4">
    <location>
        <begin position="3223"/>
        <end position="3247"/>
    </location>
</feature>
<organism evidence="7 8">
    <name type="scientific">Chlamydomonas schloesseri</name>
    <dbReference type="NCBI Taxonomy" id="2026947"/>
    <lineage>
        <taxon>Eukaryota</taxon>
        <taxon>Viridiplantae</taxon>
        <taxon>Chlorophyta</taxon>
        <taxon>core chlorophytes</taxon>
        <taxon>Chlorophyceae</taxon>
        <taxon>CS clade</taxon>
        <taxon>Chlamydomonadales</taxon>
        <taxon>Chlamydomonadaceae</taxon>
        <taxon>Chlamydomonas</taxon>
    </lineage>
</organism>
<keyword evidence="1 3" id="KW-0813">Transport</keyword>
<feature type="compositionally biased region" description="Gly residues" evidence="4">
    <location>
        <begin position="328"/>
        <end position="338"/>
    </location>
</feature>
<feature type="compositionally biased region" description="Gly residues" evidence="4">
    <location>
        <begin position="694"/>
        <end position="706"/>
    </location>
</feature>
<dbReference type="GO" id="GO:0006893">
    <property type="term" value="P:Golgi to plasma membrane transport"/>
    <property type="evidence" value="ECO:0007669"/>
    <property type="project" value="TreeGrafter"/>
</dbReference>
<dbReference type="InterPro" id="IPR007191">
    <property type="entry name" value="Sec8_exocyst_N"/>
</dbReference>
<feature type="compositionally biased region" description="Gly residues" evidence="4">
    <location>
        <begin position="225"/>
        <end position="242"/>
    </location>
</feature>
<evidence type="ECO:0000256" key="2">
    <source>
        <dbReference type="ARBA" id="ARBA00022483"/>
    </source>
</evidence>
<feature type="compositionally biased region" description="Gly residues" evidence="4">
    <location>
        <begin position="1153"/>
        <end position="1169"/>
    </location>
</feature>
<evidence type="ECO:0000313" key="8">
    <source>
        <dbReference type="Proteomes" id="UP000613740"/>
    </source>
</evidence>
<name>A0A835VXN5_9CHLO</name>
<proteinExistence type="inferred from homology"/>
<dbReference type="OrthoDB" id="272977at2759"/>
<feature type="region of interest" description="Disordered" evidence="4">
    <location>
        <begin position="1548"/>
        <end position="1572"/>
    </location>
</feature>
<dbReference type="PANTHER" id="PTHR14146">
    <property type="entry name" value="EXOCYST COMPLEX COMPONENT 4"/>
    <property type="match status" value="1"/>
</dbReference>
<feature type="compositionally biased region" description="Low complexity" evidence="4">
    <location>
        <begin position="3207"/>
        <end position="3222"/>
    </location>
</feature>
<dbReference type="GO" id="GO:0006612">
    <property type="term" value="P:protein targeting to membrane"/>
    <property type="evidence" value="ECO:0007669"/>
    <property type="project" value="UniProtKB-UniRule"/>
</dbReference>
<evidence type="ECO:0000256" key="1">
    <source>
        <dbReference type="ARBA" id="ARBA00022448"/>
    </source>
</evidence>
<keyword evidence="8" id="KW-1185">Reference proteome</keyword>
<dbReference type="EMBL" id="JAEHOD010000090">
    <property type="protein sequence ID" value="KAG2428861.1"/>
    <property type="molecule type" value="Genomic_DNA"/>
</dbReference>
<keyword evidence="3" id="KW-0653">Protein transport</keyword>
<keyword evidence="5" id="KW-0812">Transmembrane</keyword>
<dbReference type="Pfam" id="PF04048">
    <property type="entry name" value="Sec8_N"/>
    <property type="match status" value="1"/>
</dbReference>
<protein>
    <recommendedName>
        <fullName evidence="3">Exocyst complex component Sec8</fullName>
    </recommendedName>
</protein>
<dbReference type="GO" id="GO:0015031">
    <property type="term" value="P:protein transport"/>
    <property type="evidence" value="ECO:0007669"/>
    <property type="project" value="UniProtKB-KW"/>
</dbReference>
<accession>A0A835VXN5</accession>
<feature type="compositionally biased region" description="Gly residues" evidence="4">
    <location>
        <begin position="351"/>
        <end position="376"/>
    </location>
</feature>
<feature type="region of interest" description="Disordered" evidence="4">
    <location>
        <begin position="1153"/>
        <end position="1201"/>
    </location>
</feature>
<feature type="transmembrane region" description="Helical" evidence="5">
    <location>
        <begin position="3270"/>
        <end position="3290"/>
    </location>
</feature>
<keyword evidence="5" id="KW-1133">Transmembrane helix</keyword>
<feature type="region of interest" description="Disordered" evidence="4">
    <location>
        <begin position="269"/>
        <end position="288"/>
    </location>
</feature>
<feature type="region of interest" description="Disordered" evidence="4">
    <location>
        <begin position="544"/>
        <end position="573"/>
    </location>
</feature>
<comment type="similarity">
    <text evidence="3">Belongs to the SEC8 family.</text>
</comment>
<evidence type="ECO:0000256" key="5">
    <source>
        <dbReference type="SAM" id="Phobius"/>
    </source>
</evidence>
<dbReference type="GO" id="GO:0000145">
    <property type="term" value="C:exocyst"/>
    <property type="evidence" value="ECO:0007669"/>
    <property type="project" value="UniProtKB-UniRule"/>
</dbReference>
<dbReference type="InterPro" id="IPR039682">
    <property type="entry name" value="Sec8/EXOC4"/>
</dbReference>
<feature type="region of interest" description="Disordered" evidence="4">
    <location>
        <begin position="3207"/>
        <end position="3252"/>
    </location>
</feature>
<feature type="compositionally biased region" description="Low complexity" evidence="4">
    <location>
        <begin position="544"/>
        <end position="559"/>
    </location>
</feature>
<evidence type="ECO:0000256" key="3">
    <source>
        <dbReference type="RuleBase" id="RU367079"/>
    </source>
</evidence>
<feature type="domain" description="Exocyst complex component Sec8 N-terminal" evidence="6">
    <location>
        <begin position="54"/>
        <end position="153"/>
    </location>
</feature>
<comment type="caution">
    <text evidence="7">The sequence shown here is derived from an EMBL/GenBank/DDBJ whole genome shotgun (WGS) entry which is preliminary data.</text>
</comment>
<reference evidence="7" key="1">
    <citation type="journal article" date="2020" name="bioRxiv">
        <title>Comparative genomics of Chlamydomonas.</title>
        <authorList>
            <person name="Craig R.J."/>
            <person name="Hasan A.R."/>
            <person name="Ness R.W."/>
            <person name="Keightley P.D."/>
        </authorList>
    </citation>
    <scope>NUCLEOTIDE SEQUENCE</scope>
    <source>
        <strain evidence="7">CCAP 11/173</strain>
    </source>
</reference>
<feature type="compositionally biased region" description="Low complexity" evidence="4">
    <location>
        <begin position="707"/>
        <end position="731"/>
    </location>
</feature>
<feature type="region of interest" description="Disordered" evidence="4">
    <location>
        <begin position="673"/>
        <end position="735"/>
    </location>
</feature>
<evidence type="ECO:0000256" key="4">
    <source>
        <dbReference type="SAM" id="MobiDB-lite"/>
    </source>
</evidence>
<feature type="region of interest" description="Disordered" evidence="4">
    <location>
        <begin position="295"/>
        <end position="376"/>
    </location>
</feature>
<feature type="region of interest" description="Disordered" evidence="4">
    <location>
        <begin position="217"/>
        <end position="242"/>
    </location>
</feature>
<dbReference type="Proteomes" id="UP000613740">
    <property type="component" value="Unassembled WGS sequence"/>
</dbReference>